<dbReference type="Gene3D" id="3.40.630.10">
    <property type="entry name" value="Zn peptidases"/>
    <property type="match status" value="1"/>
</dbReference>
<dbReference type="InterPro" id="IPR057246">
    <property type="entry name" value="CARBOXYPEPT_ZN_1"/>
</dbReference>
<dbReference type="Proteomes" id="UP000492821">
    <property type="component" value="Unassembled WGS sequence"/>
</dbReference>
<protein>
    <submittedName>
        <fullName evidence="14">Peptidase_M14 domain-containing protein</fullName>
    </submittedName>
</protein>
<keyword evidence="10" id="KW-0812">Transmembrane</keyword>
<evidence type="ECO:0000256" key="1">
    <source>
        <dbReference type="ARBA" id="ARBA00001947"/>
    </source>
</evidence>
<sequence>MRDVVFPCILITFAHIAAVVNGIDWNSDIIASPIELAGANSDALAKYFGQGIDNATLFKTRDVMGELVGQFEDVSKDKIKNHNYKEMTHWLKHTAETYPNITHLYSAGKSLQGRELWVLIISDNPMEHELLEPEFKYVGNMHGNEVVGREALLYLIDVLVQNYGKNKFITNLVDNTRIHMLVSMNPDGYEMGQAGDRVGYAGRSNAAGIDLNRNFPARYPAHKEATGGFVTQPETLAVMQWLLSYPFVLSANLHGGSLVANYPYDDSDTGADGIYTPSSDDKLFVELAYQYARAHTNMWKTGRRCGLNADGDSFYHGITNGAGWYHLAGGMQDWQYLHSNSMEITIEMGCFKFPLPFMLPTLWDEHKYALIAYMDMVHRGVKGIISDGDGNPVSNATIRIVRGETTGKNITTTTTGEYWRILTPGNYELEVVHENHKPARFNVTVDVGDAIVKNITMEAIPCDLKDTPAMQLRGKGPLKLGLIGLDSAAETLLRRLGNNTCRSGDSNVALLMTYTQLAIFPKFDPADHTPLLRAFSVDALILFTSGAPHAIVYNAGQATPQLYSQAAFEESIRKYVLKYIAFAFSGGNSTSCPSLLESQATAEMVQNIGGGNTTFQLGVGIGCAPDNDTLHADAAVIGILESMLNVVHKDVVHEFSVIPSANPTDHFTPEQVIMSTSAGLDRLPESAACRPKVEMVGAMKLYRLGADTGPKTLIMSVEAKTEAFVYQLGSYLCDESSVSIPNEDHIQIRKILGSSSVYLLPEIPHSQLNCHDYGTISPFIPLVTQVLNVVPEIDFVVFIAAGGIKVRFIDKELQLPLPSGSKSLGSGFANMGGMANNQEDNSMVAALASAAASGKKPPIMQLAETYINTHAHMKQNPLDVCANDHQPKPVLGALQWSPHTWSAPDALLIQTACCYEPRGTGSIFDENRKPLLTVLEQRLRGLSITVISSDVQLIPNANVTITGVASTQYPAKLLKTGPRGFVHIALPAGRYKLAAAAEKFQSQHIEITVSPTGSTIQEFVLHKPFQLSGGRTFVAIIVAVVLLAIVFYTLKRAIGGFDWAAKREGFERVPLSEFDYGGDESEDDLLDFRQVK</sequence>
<feature type="transmembrane region" description="Helical" evidence="10">
    <location>
        <begin position="1032"/>
        <end position="1050"/>
    </location>
</feature>
<dbReference type="InterPro" id="IPR050753">
    <property type="entry name" value="Peptidase_M14_domain"/>
</dbReference>
<dbReference type="WBParaSite" id="Pan_g12188.t2">
    <property type="protein sequence ID" value="Pan_g12188.t2"/>
    <property type="gene ID" value="Pan_g12188"/>
</dbReference>
<keyword evidence="4" id="KW-0645">Protease</keyword>
<dbReference type="InterPro" id="IPR057247">
    <property type="entry name" value="CARBOXYPEPT_ZN_2"/>
</dbReference>
<feature type="domain" description="Peptidase M14" evidence="12">
    <location>
        <begin position="80"/>
        <end position="377"/>
    </location>
</feature>
<evidence type="ECO:0000313" key="14">
    <source>
        <dbReference type="WBParaSite" id="Pan_g12188.t2"/>
    </source>
</evidence>
<comment type="similarity">
    <text evidence="2 9">Belongs to the peptidase M14 family.</text>
</comment>
<proteinExistence type="inferred from homology"/>
<dbReference type="InterPro" id="IPR008969">
    <property type="entry name" value="CarboxyPept-like_regulatory"/>
</dbReference>
<dbReference type="GO" id="GO:0004181">
    <property type="term" value="F:metallocarboxypeptidase activity"/>
    <property type="evidence" value="ECO:0007669"/>
    <property type="project" value="InterPro"/>
</dbReference>
<dbReference type="CDD" id="cd11308">
    <property type="entry name" value="Peptidase_M14NE-CP-C_like"/>
    <property type="match status" value="1"/>
</dbReference>
<comment type="cofactor">
    <cofactor evidence="1">
        <name>Zn(2+)</name>
        <dbReference type="ChEBI" id="CHEBI:29105"/>
    </cofactor>
</comment>
<evidence type="ECO:0000256" key="5">
    <source>
        <dbReference type="ARBA" id="ARBA00022723"/>
    </source>
</evidence>
<evidence type="ECO:0000256" key="4">
    <source>
        <dbReference type="ARBA" id="ARBA00022670"/>
    </source>
</evidence>
<dbReference type="PROSITE" id="PS52035">
    <property type="entry name" value="PEPTIDASE_M14"/>
    <property type="match status" value="1"/>
</dbReference>
<dbReference type="Pfam" id="PF00246">
    <property type="entry name" value="Peptidase_M14"/>
    <property type="match status" value="1"/>
</dbReference>
<evidence type="ECO:0000256" key="8">
    <source>
        <dbReference type="ARBA" id="ARBA00023180"/>
    </source>
</evidence>
<dbReference type="FunFam" id="3.40.630.10:FF:000020">
    <property type="entry name" value="Carboxypeptidase D"/>
    <property type="match status" value="1"/>
</dbReference>
<reference evidence="14" key="2">
    <citation type="submission" date="2020-10" db="UniProtKB">
        <authorList>
            <consortium name="WormBaseParasite"/>
        </authorList>
    </citation>
    <scope>IDENTIFICATION</scope>
</reference>
<dbReference type="SUPFAM" id="SSF49464">
    <property type="entry name" value="Carboxypeptidase regulatory domain-like"/>
    <property type="match status" value="2"/>
</dbReference>
<organism evidence="13 14">
    <name type="scientific">Panagrellus redivivus</name>
    <name type="common">Microworm</name>
    <dbReference type="NCBI Taxonomy" id="6233"/>
    <lineage>
        <taxon>Eukaryota</taxon>
        <taxon>Metazoa</taxon>
        <taxon>Ecdysozoa</taxon>
        <taxon>Nematoda</taxon>
        <taxon>Chromadorea</taxon>
        <taxon>Rhabditida</taxon>
        <taxon>Tylenchina</taxon>
        <taxon>Panagrolaimomorpha</taxon>
        <taxon>Panagrolaimoidea</taxon>
        <taxon>Panagrolaimidae</taxon>
        <taxon>Panagrellus</taxon>
    </lineage>
</organism>
<feature type="chain" id="PRO_5028929861" evidence="11">
    <location>
        <begin position="23"/>
        <end position="1092"/>
    </location>
</feature>
<dbReference type="GO" id="GO:0008270">
    <property type="term" value="F:zinc ion binding"/>
    <property type="evidence" value="ECO:0007669"/>
    <property type="project" value="InterPro"/>
</dbReference>
<evidence type="ECO:0000256" key="7">
    <source>
        <dbReference type="ARBA" id="ARBA00022833"/>
    </source>
</evidence>
<dbReference type="GO" id="GO:0005615">
    <property type="term" value="C:extracellular space"/>
    <property type="evidence" value="ECO:0007669"/>
    <property type="project" value="TreeGrafter"/>
</dbReference>
<feature type="signal peptide" evidence="11">
    <location>
        <begin position="1"/>
        <end position="22"/>
    </location>
</feature>
<evidence type="ECO:0000256" key="10">
    <source>
        <dbReference type="SAM" id="Phobius"/>
    </source>
</evidence>
<dbReference type="AlphaFoldDB" id="A0A7E4UTG8"/>
<dbReference type="PANTHER" id="PTHR11532:SF62">
    <property type="entry name" value="CARBOXYPEPTIDASE D"/>
    <property type="match status" value="1"/>
</dbReference>
<dbReference type="CDD" id="cd03858">
    <property type="entry name" value="M14_CP_N-E_like"/>
    <property type="match status" value="1"/>
</dbReference>
<keyword evidence="5" id="KW-0479">Metal-binding</keyword>
<dbReference type="PROSITE" id="PS00132">
    <property type="entry name" value="CARBOXYPEPT_ZN_1"/>
    <property type="match status" value="1"/>
</dbReference>
<evidence type="ECO:0000313" key="13">
    <source>
        <dbReference type="Proteomes" id="UP000492821"/>
    </source>
</evidence>
<reference evidence="13" key="1">
    <citation type="journal article" date="2013" name="Genetics">
        <title>The draft genome and transcriptome of Panagrellus redivivus are shaped by the harsh demands of a free-living lifestyle.</title>
        <authorList>
            <person name="Srinivasan J."/>
            <person name="Dillman A.R."/>
            <person name="Macchietto M.G."/>
            <person name="Heikkinen L."/>
            <person name="Lakso M."/>
            <person name="Fracchia K.M."/>
            <person name="Antoshechkin I."/>
            <person name="Mortazavi A."/>
            <person name="Wong G."/>
            <person name="Sternberg P.W."/>
        </authorList>
    </citation>
    <scope>NUCLEOTIDE SEQUENCE [LARGE SCALE GENOMIC DNA]</scope>
    <source>
        <strain evidence="13">MT8872</strain>
    </source>
</reference>
<feature type="active site" description="Proton donor/acceptor" evidence="9">
    <location>
        <position position="347"/>
    </location>
</feature>
<keyword evidence="13" id="KW-1185">Reference proteome</keyword>
<evidence type="ECO:0000256" key="3">
    <source>
        <dbReference type="ARBA" id="ARBA00022645"/>
    </source>
</evidence>
<keyword evidence="3" id="KW-0121">Carboxypeptidase</keyword>
<evidence type="ECO:0000256" key="9">
    <source>
        <dbReference type="PROSITE-ProRule" id="PRU01379"/>
    </source>
</evidence>
<evidence type="ECO:0000256" key="2">
    <source>
        <dbReference type="ARBA" id="ARBA00005988"/>
    </source>
</evidence>
<evidence type="ECO:0000259" key="12">
    <source>
        <dbReference type="PROSITE" id="PS52035"/>
    </source>
</evidence>
<accession>A0A7E4UTG8</accession>
<dbReference type="PROSITE" id="PS00133">
    <property type="entry name" value="CARBOXYPEPT_ZN_2"/>
    <property type="match status" value="1"/>
</dbReference>
<dbReference type="Pfam" id="PF13620">
    <property type="entry name" value="CarboxypepD_reg"/>
    <property type="match status" value="1"/>
</dbReference>
<evidence type="ECO:0000256" key="6">
    <source>
        <dbReference type="ARBA" id="ARBA00022801"/>
    </source>
</evidence>
<keyword evidence="8" id="KW-0325">Glycoprotein</keyword>
<keyword evidence="6" id="KW-0378">Hydrolase</keyword>
<dbReference type="InterPro" id="IPR000834">
    <property type="entry name" value="Peptidase_M14"/>
</dbReference>
<evidence type="ECO:0000256" key="11">
    <source>
        <dbReference type="SAM" id="SignalP"/>
    </source>
</evidence>
<dbReference type="GO" id="GO:0016485">
    <property type="term" value="P:protein processing"/>
    <property type="evidence" value="ECO:0007669"/>
    <property type="project" value="TreeGrafter"/>
</dbReference>
<keyword evidence="10" id="KW-1133">Transmembrane helix</keyword>
<name>A0A7E4UTG8_PANRE</name>
<keyword evidence="10" id="KW-0472">Membrane</keyword>
<dbReference type="PRINTS" id="PR00765">
    <property type="entry name" value="CRBOXYPTASEA"/>
</dbReference>
<keyword evidence="11" id="KW-0732">Signal</keyword>
<dbReference type="SUPFAM" id="SSF53187">
    <property type="entry name" value="Zn-dependent exopeptidases"/>
    <property type="match status" value="1"/>
</dbReference>
<dbReference type="GO" id="GO:0006518">
    <property type="term" value="P:peptide metabolic process"/>
    <property type="evidence" value="ECO:0007669"/>
    <property type="project" value="TreeGrafter"/>
</dbReference>
<dbReference type="PANTHER" id="PTHR11532">
    <property type="entry name" value="PROTEASE M14 CARBOXYPEPTIDASE"/>
    <property type="match status" value="1"/>
</dbReference>
<dbReference type="SMART" id="SM00631">
    <property type="entry name" value="Zn_pept"/>
    <property type="match status" value="1"/>
</dbReference>
<dbReference type="Gene3D" id="2.60.40.1120">
    <property type="entry name" value="Carboxypeptidase-like, regulatory domain"/>
    <property type="match status" value="2"/>
</dbReference>
<keyword evidence="7" id="KW-0862">Zinc</keyword>